<reference evidence="1" key="1">
    <citation type="submission" date="2017-02" db="EMBL/GenBank/DDBJ databases">
        <title>Delving into the versatile metabolic prowess of the omnipresent phylum Bacteroidetes.</title>
        <authorList>
            <person name="Nobu M.K."/>
            <person name="Mei R."/>
            <person name="Narihiro T."/>
            <person name="Kuroda K."/>
            <person name="Liu W.-T."/>
        </authorList>
    </citation>
    <scope>NUCLEOTIDE SEQUENCE</scope>
    <source>
        <strain evidence="1">ADurb.Bin417</strain>
    </source>
</reference>
<dbReference type="AlphaFoldDB" id="A0A1V5M745"/>
<gene>
    <name evidence="1" type="ORF">BWY73_01590</name>
</gene>
<dbReference type="Proteomes" id="UP000485484">
    <property type="component" value="Unassembled WGS sequence"/>
</dbReference>
<name>A0A1V5M745_UNCT6</name>
<proteinExistence type="predicted"/>
<protein>
    <submittedName>
        <fullName evidence="1">Uncharacterized protein</fullName>
    </submittedName>
</protein>
<evidence type="ECO:0000313" key="1">
    <source>
        <dbReference type="EMBL" id="OPZ88976.1"/>
    </source>
</evidence>
<organism evidence="1">
    <name type="scientific">candidate division TA06 bacterium ADurb.Bin417</name>
    <dbReference type="NCBI Taxonomy" id="1852828"/>
    <lineage>
        <taxon>Bacteria</taxon>
        <taxon>Bacteria division TA06</taxon>
    </lineage>
</organism>
<accession>A0A1V5M745</accession>
<dbReference type="EMBL" id="MWAK01000428">
    <property type="protein sequence ID" value="OPZ88976.1"/>
    <property type="molecule type" value="Genomic_DNA"/>
</dbReference>
<sequence length="78" mass="8414">MTLTTCGMISPAFSMKTRSPIRTPSRRISSWLCSEARLTVVPASRTGSSTATGVIVPSRPTWDRMSRIRVVACSAGNL</sequence>
<comment type="caution">
    <text evidence="1">The sequence shown here is derived from an EMBL/GenBank/DDBJ whole genome shotgun (WGS) entry which is preliminary data.</text>
</comment>